<evidence type="ECO:0000313" key="3">
    <source>
        <dbReference type="Proteomes" id="UP000094056"/>
    </source>
</evidence>
<protein>
    <recommendedName>
        <fullName evidence="4">Chordopoxvirus fusion protein</fullName>
    </recommendedName>
</protein>
<gene>
    <name evidence="2" type="ORF">SCARUB_00288</name>
</gene>
<evidence type="ECO:0000256" key="1">
    <source>
        <dbReference type="SAM" id="Coils"/>
    </source>
</evidence>
<organism evidence="2 3">
    <name type="scientific">Candidatus Scalindua rubra</name>
    <dbReference type="NCBI Taxonomy" id="1872076"/>
    <lineage>
        <taxon>Bacteria</taxon>
        <taxon>Pseudomonadati</taxon>
        <taxon>Planctomycetota</taxon>
        <taxon>Candidatus Brocadiia</taxon>
        <taxon>Candidatus Brocadiales</taxon>
        <taxon>Candidatus Scalinduaceae</taxon>
        <taxon>Candidatus Scalindua</taxon>
    </lineage>
</organism>
<evidence type="ECO:0008006" key="4">
    <source>
        <dbReference type="Google" id="ProtNLM"/>
    </source>
</evidence>
<sequence>MQYTADRKRKLEKVFDKKQVTALVEVIEEAYSELVKSGDFNELKGIVKDLAEAQKRTEIKVEELAEAQKRTEIKVEELAEAQKRTEIKVEELVEAQKRTETELYKLIQEHKKTREQVGGLSTTVGYTIENESYKALPGLLKRDYGIVIRGRLKRQYIKYNKGKYIEINIIGEASRNGKGITIIGEGKSQLSKKGVNEFIRKKLERVEGVYKDIFPILITHMISEPDVEEYAKKKGITLYYSYDF</sequence>
<proteinExistence type="predicted"/>
<dbReference type="EMBL" id="MAYW01000004">
    <property type="protein sequence ID" value="ODS34553.1"/>
    <property type="molecule type" value="Genomic_DNA"/>
</dbReference>
<dbReference type="PANTHER" id="PTHR38753:SF1">
    <property type="entry name" value="SLR1441 PROTEIN"/>
    <property type="match status" value="1"/>
</dbReference>
<keyword evidence="1" id="KW-0175">Coiled coil</keyword>
<dbReference type="AlphaFoldDB" id="A0A1E3XG03"/>
<feature type="coiled-coil region" evidence="1">
    <location>
        <begin position="47"/>
        <end position="98"/>
    </location>
</feature>
<dbReference type="Proteomes" id="UP000094056">
    <property type="component" value="Unassembled WGS sequence"/>
</dbReference>
<evidence type="ECO:0000313" key="2">
    <source>
        <dbReference type="EMBL" id="ODS34553.1"/>
    </source>
</evidence>
<comment type="caution">
    <text evidence="2">The sequence shown here is derived from an EMBL/GenBank/DDBJ whole genome shotgun (WGS) entry which is preliminary data.</text>
</comment>
<dbReference type="PANTHER" id="PTHR38753">
    <property type="entry name" value="SLR1441 PROTEIN"/>
    <property type="match status" value="1"/>
</dbReference>
<dbReference type="PATRIC" id="fig|1872076.5.peg.318"/>
<name>A0A1E3XG03_9BACT</name>
<reference evidence="2 3" key="1">
    <citation type="submission" date="2016-07" db="EMBL/GenBank/DDBJ databases">
        <title>Draft genome of Scalindua rubra, obtained from a brine-seawater interface in the Red Sea, sheds light on salt adaptation in anammox bacteria.</title>
        <authorList>
            <person name="Speth D.R."/>
            <person name="Lagkouvardos I."/>
            <person name="Wang Y."/>
            <person name="Qian P.-Y."/>
            <person name="Dutilh B.E."/>
            <person name="Jetten M.S."/>
        </authorList>
    </citation>
    <scope>NUCLEOTIDE SEQUENCE [LARGE SCALE GENOMIC DNA]</scope>
    <source>
        <strain evidence="2">BSI-1</strain>
    </source>
</reference>
<accession>A0A1E3XG03</accession>